<keyword evidence="1" id="KW-0378">Hydrolase</keyword>
<dbReference type="Proteomes" id="UP000559256">
    <property type="component" value="Unassembled WGS sequence"/>
</dbReference>
<gene>
    <name evidence="3" type="ORF">D9758_011815</name>
</gene>
<evidence type="ECO:0000313" key="3">
    <source>
        <dbReference type="EMBL" id="KAF5343416.1"/>
    </source>
</evidence>
<dbReference type="EMBL" id="JAACJM010000140">
    <property type="protein sequence ID" value="KAF5343416.1"/>
    <property type="molecule type" value="Genomic_DNA"/>
</dbReference>
<evidence type="ECO:0000256" key="1">
    <source>
        <dbReference type="ARBA" id="ARBA00022801"/>
    </source>
</evidence>
<evidence type="ECO:0000256" key="2">
    <source>
        <dbReference type="SAM" id="MobiDB-lite"/>
    </source>
</evidence>
<evidence type="ECO:0008006" key="5">
    <source>
        <dbReference type="Google" id="ProtNLM"/>
    </source>
</evidence>
<reference evidence="3 4" key="1">
    <citation type="journal article" date="2020" name="ISME J.">
        <title>Uncovering the hidden diversity of litter-decomposition mechanisms in mushroom-forming fungi.</title>
        <authorList>
            <person name="Floudas D."/>
            <person name="Bentzer J."/>
            <person name="Ahren D."/>
            <person name="Johansson T."/>
            <person name="Persson P."/>
            <person name="Tunlid A."/>
        </authorList>
    </citation>
    <scope>NUCLEOTIDE SEQUENCE [LARGE SCALE GENOMIC DNA]</scope>
    <source>
        <strain evidence="3 4">CBS 291.85</strain>
    </source>
</reference>
<keyword evidence="4" id="KW-1185">Reference proteome</keyword>
<protein>
    <recommendedName>
        <fullName evidence="5">Haloacid dehalogenase</fullName>
    </recommendedName>
</protein>
<dbReference type="SUPFAM" id="SSF56784">
    <property type="entry name" value="HAD-like"/>
    <property type="match status" value="1"/>
</dbReference>
<organism evidence="3 4">
    <name type="scientific">Tetrapyrgos nigripes</name>
    <dbReference type="NCBI Taxonomy" id="182062"/>
    <lineage>
        <taxon>Eukaryota</taxon>
        <taxon>Fungi</taxon>
        <taxon>Dikarya</taxon>
        <taxon>Basidiomycota</taxon>
        <taxon>Agaricomycotina</taxon>
        <taxon>Agaricomycetes</taxon>
        <taxon>Agaricomycetidae</taxon>
        <taxon>Agaricales</taxon>
        <taxon>Marasmiineae</taxon>
        <taxon>Marasmiaceae</taxon>
        <taxon>Tetrapyrgos</taxon>
    </lineage>
</organism>
<dbReference type="InterPro" id="IPR036412">
    <property type="entry name" value="HAD-like_sf"/>
</dbReference>
<dbReference type="AlphaFoldDB" id="A0A8H5CKF3"/>
<accession>A0A8H5CKF3</accession>
<sequence length="317" mass="34801">MPSQKLTDFKVLVFDTYGTLADWETGIYNGIKPLLAKYPASSSWSRDEALKAFTAVEADLQVRQPDLLYADLLSKSHEVLEERLRAASGKEVEKTTLEGDPSTTASQSDVGTSKSASQPASFTSGEHAAFGKSVKDWPIFPDSPSALQILSKYYKLCVLSNVDRDSYGYTLVKLSEGDSGASCDPEIYQSPSLGPGEFWFPRHNQPQSKSPFTLIVTAQDVKSYKPAHHGFNVTLDLIQKHPDLLNDPEGEEVKAKDKVLWVAQSVFHDIIPAKELGLETVWINREGASMGGPKELGPSATWVFNTLGEMAEAVEKE</sequence>
<dbReference type="PANTHER" id="PTHR43316">
    <property type="entry name" value="HYDROLASE, HALOACID DELAHOGENASE-RELATED"/>
    <property type="match status" value="1"/>
</dbReference>
<proteinExistence type="predicted"/>
<evidence type="ECO:0000313" key="4">
    <source>
        <dbReference type="Proteomes" id="UP000559256"/>
    </source>
</evidence>
<dbReference type="InterPro" id="IPR023214">
    <property type="entry name" value="HAD_sf"/>
</dbReference>
<feature type="region of interest" description="Disordered" evidence="2">
    <location>
        <begin position="86"/>
        <end position="123"/>
    </location>
</feature>
<feature type="compositionally biased region" description="Basic and acidic residues" evidence="2">
    <location>
        <begin position="86"/>
        <end position="97"/>
    </location>
</feature>
<comment type="caution">
    <text evidence="3">The sequence shown here is derived from an EMBL/GenBank/DDBJ whole genome shotgun (WGS) entry which is preliminary data.</text>
</comment>
<dbReference type="OrthoDB" id="20198at2759"/>
<dbReference type="GO" id="GO:0016787">
    <property type="term" value="F:hydrolase activity"/>
    <property type="evidence" value="ECO:0007669"/>
    <property type="project" value="UniProtKB-KW"/>
</dbReference>
<dbReference type="PANTHER" id="PTHR43316:SF9">
    <property type="entry name" value="ACID DEHALOGENASE, PUTATIVE (AFU_ORTHOLOGUE AFUA_6G14460)-RELATED"/>
    <property type="match status" value="1"/>
</dbReference>
<dbReference type="Gene3D" id="3.40.50.1000">
    <property type="entry name" value="HAD superfamily/HAD-like"/>
    <property type="match status" value="1"/>
</dbReference>
<feature type="compositionally biased region" description="Polar residues" evidence="2">
    <location>
        <begin position="101"/>
        <end position="123"/>
    </location>
</feature>
<dbReference type="Gene3D" id="1.10.150.750">
    <property type="match status" value="1"/>
</dbReference>
<name>A0A8H5CKF3_9AGAR</name>
<dbReference type="InterPro" id="IPR051540">
    <property type="entry name" value="S-2-haloacid_dehalogenase"/>
</dbReference>